<gene>
    <name evidence="1" type="ORF">rCG_32646</name>
</gene>
<name>A6HGE2_RAT</name>
<sequence length="29" mass="3121">MTFLLTCAPILGVQPGAFPGTESKQAWKK</sequence>
<evidence type="ECO:0000313" key="2">
    <source>
        <dbReference type="Proteomes" id="UP000234681"/>
    </source>
</evidence>
<protein>
    <submittedName>
        <fullName evidence="1">RCG32646</fullName>
    </submittedName>
</protein>
<evidence type="ECO:0000313" key="1">
    <source>
        <dbReference type="EMBL" id="EDM05097.1"/>
    </source>
</evidence>
<dbReference type="AlphaFoldDB" id="A6HGE2"/>
<organism evidence="1 2">
    <name type="scientific">Rattus norvegicus</name>
    <name type="common">Rat</name>
    <dbReference type="NCBI Taxonomy" id="10116"/>
    <lineage>
        <taxon>Eukaryota</taxon>
        <taxon>Metazoa</taxon>
        <taxon>Chordata</taxon>
        <taxon>Craniata</taxon>
        <taxon>Vertebrata</taxon>
        <taxon>Euteleostomi</taxon>
        <taxon>Mammalia</taxon>
        <taxon>Eutheria</taxon>
        <taxon>Euarchontoglires</taxon>
        <taxon>Glires</taxon>
        <taxon>Rodentia</taxon>
        <taxon>Myomorpha</taxon>
        <taxon>Muroidea</taxon>
        <taxon>Muridae</taxon>
        <taxon>Murinae</taxon>
        <taxon>Rattus</taxon>
    </lineage>
</organism>
<dbReference type="EMBL" id="CH473948">
    <property type="protein sequence ID" value="EDM05097.1"/>
    <property type="molecule type" value="Genomic_DNA"/>
</dbReference>
<reference evidence="1 2" key="1">
    <citation type="submission" date="2005-07" db="EMBL/GenBank/DDBJ databases">
        <authorList>
            <person name="Mural R.J."/>
            <person name="Li P.W."/>
            <person name="Adams M.D."/>
            <person name="Amanatides P.G."/>
            <person name="Baden-Tillson H."/>
            <person name="Barnstead M."/>
            <person name="Chin S.H."/>
            <person name="Dew I."/>
            <person name="Evans C.A."/>
            <person name="Ferriera S."/>
            <person name="Flanigan M."/>
            <person name="Fosler C."/>
            <person name="Glodek A."/>
            <person name="Gu Z."/>
            <person name="Holt R.A."/>
            <person name="Jennings D."/>
            <person name="Kraft C.L."/>
            <person name="Lu F."/>
            <person name="Nguyen T."/>
            <person name="Nusskern D.R."/>
            <person name="Pfannkoch C.M."/>
            <person name="Sitter C."/>
            <person name="Sutton G.G."/>
            <person name="Venter J.C."/>
            <person name="Wang Z."/>
            <person name="Woodage T."/>
            <person name="Zheng X.H."/>
            <person name="Zhong F."/>
        </authorList>
    </citation>
    <scope>NUCLEOTIDE SEQUENCE [LARGE SCALE GENOMIC DNA]</scope>
    <source>
        <strain>BN</strain>
        <strain evidence="2">Sprague-Dawley</strain>
    </source>
</reference>
<dbReference type="Proteomes" id="UP000234681">
    <property type="component" value="Chromosome 10"/>
</dbReference>
<accession>A6HGE2</accession>
<proteinExistence type="predicted"/>